<feature type="non-terminal residue" evidence="3">
    <location>
        <position position="1"/>
    </location>
</feature>
<gene>
    <name evidence="3" type="ORF">METZ01_LOCUS481975</name>
</gene>
<dbReference type="SUPFAM" id="SSF51197">
    <property type="entry name" value="Clavaminate synthase-like"/>
    <property type="match status" value="1"/>
</dbReference>
<dbReference type="AlphaFoldDB" id="A0A383CAD0"/>
<dbReference type="Pfam" id="PF02668">
    <property type="entry name" value="TauD"/>
    <property type="match status" value="1"/>
</dbReference>
<organism evidence="3">
    <name type="scientific">marine metagenome</name>
    <dbReference type="NCBI Taxonomy" id="408172"/>
    <lineage>
        <taxon>unclassified sequences</taxon>
        <taxon>metagenomes</taxon>
        <taxon>ecological metagenomes</taxon>
    </lineage>
</organism>
<dbReference type="GO" id="GO:0016491">
    <property type="term" value="F:oxidoreductase activity"/>
    <property type="evidence" value="ECO:0007669"/>
    <property type="project" value="UniProtKB-KW"/>
</dbReference>
<name>A0A383CAD0_9ZZZZ</name>
<accession>A0A383CAD0</accession>
<feature type="domain" description="TauD/TfdA-like" evidence="2">
    <location>
        <begin position="127"/>
        <end position="201"/>
    </location>
</feature>
<keyword evidence="1" id="KW-0560">Oxidoreductase</keyword>
<reference evidence="3" key="1">
    <citation type="submission" date="2018-05" db="EMBL/GenBank/DDBJ databases">
        <authorList>
            <person name="Lanie J.A."/>
            <person name="Ng W.-L."/>
            <person name="Kazmierczak K.M."/>
            <person name="Andrzejewski T.M."/>
            <person name="Davidsen T.M."/>
            <person name="Wayne K.J."/>
            <person name="Tettelin H."/>
            <person name="Glass J.I."/>
            <person name="Rusch D."/>
            <person name="Podicherti R."/>
            <person name="Tsui H.-C.T."/>
            <person name="Winkler M.E."/>
        </authorList>
    </citation>
    <scope>NUCLEOTIDE SEQUENCE</scope>
</reference>
<evidence type="ECO:0000259" key="2">
    <source>
        <dbReference type="Pfam" id="PF02668"/>
    </source>
</evidence>
<sequence>HQAHAGRMQHHWYPRQLHADRSWSWSASAQLIGEFSHLETQCCGRVDELTTEQVCSDLFPALHRLGAHIRHQLGPQGLGIAKITGLPTRPSLIATASVATGLVVGNILEPYGRLYSLYDRGGCYRSQAIPVSQTGKPIDFHTDSTRRDVVPDAISLSCVRDAVGGNTRLVSVARVYERLLTQSHDTIDRLHQSYIRAIVTPGQSTSQQDLLANQFPIFSVEHENRKLTFRYMRYWIEEGQHL</sequence>
<evidence type="ECO:0000256" key="1">
    <source>
        <dbReference type="ARBA" id="ARBA00023002"/>
    </source>
</evidence>
<feature type="non-terminal residue" evidence="3">
    <location>
        <position position="242"/>
    </location>
</feature>
<dbReference type="InterPro" id="IPR003819">
    <property type="entry name" value="TauD/TfdA-like"/>
</dbReference>
<protein>
    <recommendedName>
        <fullName evidence="2">TauD/TfdA-like domain-containing protein</fullName>
    </recommendedName>
</protein>
<proteinExistence type="predicted"/>
<evidence type="ECO:0000313" key="3">
    <source>
        <dbReference type="EMBL" id="SVE29121.1"/>
    </source>
</evidence>
<dbReference type="Gene3D" id="3.60.130.10">
    <property type="entry name" value="Clavaminate synthase-like"/>
    <property type="match status" value="1"/>
</dbReference>
<dbReference type="InterPro" id="IPR042098">
    <property type="entry name" value="TauD-like_sf"/>
</dbReference>
<dbReference type="EMBL" id="UINC01207148">
    <property type="protein sequence ID" value="SVE29121.1"/>
    <property type="molecule type" value="Genomic_DNA"/>
</dbReference>